<dbReference type="KEGG" id="aplc:110989876"/>
<dbReference type="SMART" id="SM00228">
    <property type="entry name" value="PDZ"/>
    <property type="match status" value="8"/>
</dbReference>
<feature type="region of interest" description="Disordered" evidence="1">
    <location>
        <begin position="2791"/>
        <end position="2843"/>
    </location>
</feature>
<feature type="compositionally biased region" description="Low complexity" evidence="1">
    <location>
        <begin position="723"/>
        <end position="734"/>
    </location>
</feature>
<feature type="domain" description="PDZ" evidence="2">
    <location>
        <begin position="102"/>
        <end position="185"/>
    </location>
</feature>
<feature type="compositionally biased region" description="Low complexity" evidence="1">
    <location>
        <begin position="2817"/>
        <end position="2826"/>
    </location>
</feature>
<feature type="compositionally biased region" description="Basic and acidic residues" evidence="1">
    <location>
        <begin position="2375"/>
        <end position="2387"/>
    </location>
</feature>
<dbReference type="OrthoDB" id="42382at2759"/>
<feature type="compositionally biased region" description="Pro residues" evidence="1">
    <location>
        <begin position="2626"/>
        <end position="2636"/>
    </location>
</feature>
<feature type="compositionally biased region" description="Acidic residues" evidence="1">
    <location>
        <begin position="2197"/>
        <end position="2212"/>
    </location>
</feature>
<feature type="compositionally biased region" description="Pro residues" evidence="1">
    <location>
        <begin position="2537"/>
        <end position="2550"/>
    </location>
</feature>
<feature type="domain" description="PDZ" evidence="2">
    <location>
        <begin position="2909"/>
        <end position="2994"/>
    </location>
</feature>
<feature type="compositionally biased region" description="Basic and acidic residues" evidence="1">
    <location>
        <begin position="710"/>
        <end position="720"/>
    </location>
</feature>
<dbReference type="InterPro" id="IPR001478">
    <property type="entry name" value="PDZ"/>
</dbReference>
<feature type="region of interest" description="Disordered" evidence="1">
    <location>
        <begin position="1328"/>
        <end position="1348"/>
    </location>
</feature>
<feature type="compositionally biased region" description="Polar residues" evidence="1">
    <location>
        <begin position="1596"/>
        <end position="1606"/>
    </location>
</feature>
<feature type="domain" description="PDZ" evidence="2">
    <location>
        <begin position="1088"/>
        <end position="1180"/>
    </location>
</feature>
<gene>
    <name evidence="4" type="primary">LOC110989876</name>
</gene>
<feature type="compositionally biased region" description="Polar residues" evidence="1">
    <location>
        <begin position="2003"/>
        <end position="2020"/>
    </location>
</feature>
<feature type="region of interest" description="Disordered" evidence="1">
    <location>
        <begin position="857"/>
        <end position="898"/>
    </location>
</feature>
<dbReference type="Pfam" id="PF00595">
    <property type="entry name" value="PDZ"/>
    <property type="match status" value="7"/>
</dbReference>
<evidence type="ECO:0000259" key="2">
    <source>
        <dbReference type="PROSITE" id="PS50106"/>
    </source>
</evidence>
<feature type="compositionally biased region" description="Basic and acidic residues" evidence="1">
    <location>
        <begin position="959"/>
        <end position="969"/>
    </location>
</feature>
<dbReference type="CDD" id="cd06759">
    <property type="entry name" value="PDZ3_PDZD2-PDZ1_hPro-IL-16-like"/>
    <property type="match status" value="1"/>
</dbReference>
<feature type="region of interest" description="Disordered" evidence="1">
    <location>
        <begin position="1515"/>
        <end position="1633"/>
    </location>
</feature>
<sequence>MPISEENAARSLRLLTEFRDAAGSSAQQQEDVQRSIDILSAYLNSILPAATSVAAGREGLGRFAGDGDRNREEIKVFAFQSPPAPKSTLDFGLVLQHGAAAPATLQRQQRLEPTAAVLLNGKALGNIRIAAIAPGSFVQQDGQLKVGDEIIEINGHLMERCSTERARFLLDSALRSGKLCVAILRKTKRKAPRPPPASCPDQTSPVLAHREALLPSSSRQHLSAVPQKEVEGANEYAALHAGCSETVRQIGGGSDQPLETQHLTAISLEADAKNGSGQSLSAHHLSSLAPEDDMNFSRGHPRPAAGNRLSASVNGGGKFKGRTDSSERGASTKRPAPRQPTGQEPYTVRMDDQTPPPKTVKVSETAPPVSVARSDSVLSKMLPEVKRNKREVVKIHLVKSKGILGIQIAGGKGSRKGDIGIFVAGIDAGSPADRDGRLQKGDEILMVNGHSLLAVTHQDVVDVLSKSGSIVQLVIARKRKHRYRQRQEHLGLSQTTSSTSDSESISSQQSTPRSSPRGSARLTQGREQPDPSPGPPALARDEVDYGTLRKTSLETQHENLVKRLTVPDVSSPPPKPARIDSPKLPKHLTGQVSASPTVVQQIALIKGAYGKGLGFSIVGGEDSAKGKMGIFVKTVFPTGAAAADNRLKEGDEILAVNADSLEGMTHKQAINKFKQIKKGIVTLTVRSRLVGKTATPTGSPVAPPRRKRSRAEGSFKDADRQYSPASSSSSPDRASIIKEVPSVKVTKEIVLHKEQGVSLGIGVVCLPEPDANNERRVYVQHLEETSPAKKDGRLCRGSQLLEVNGEDLRNVKLQGAYKVFGNIQPGPVQLKVARHLNEQDCEAEMEKAMEMVALSGQADDNNVDSTSESSSPRQDTPMEVESPNAEMEPPQPPARPKNEEYAIDKSAPITAGHVEPVIQSFIASSSHQAPSLGDNLQSPTVSELAMATAQTMNLMGPKYESRRDLKNEKSSSLSSSISSSSVSLMEGQSYKSGSESELNSSMEREVDSTSDVAPIRPQGRTGRRPDNAWRKGRVGSDLANEYEAYLHSCQNSNNFGRDKHDIHEEEKENREQAKDAFRELAPGKQIDILQICRSPGEKLGMGLNIQHTKGQNSVIQGVSVKNITPGGASERATGGKRGVCVRDTILALGESILQFMTYAETVKLLSELPVNVQVVVARETPDPPLENHSPTLTDTMGNLNDNSQPKGVAQSENKYWELIEQSEPSAILVNASRLMNTTDAEKRNGITLEYRTQELWNTIESCTSNSITKEPTENANDAIVDSVAEQLDNHRGGIPDGLAKDEAEVAMADWVPGSPKAVSKKICLANENHSMYPDEDSSDTDEEDEEDEDIGDLLMLDTEMTDDEEDETLVTRHRYSMPLPKLPTDSQQEADQKIPCDQIKVMMKQTEEFPLSHQPVDSDNLIGHTGRFEEQEAMDTSDPPVTDIDDLILSEEENVMEMDKNEEAMAGVGKLSILPETPNLPTFGGEDEVDVGHHGLGNQLPSDILEEEILTRNDTPVFSPRPLMQDSVIGHNVHDSDDEDDSRPEVDTEKSNDEDAIPPPLPSTSPPKEFTSESSQDLTPISPHKEEEDSTDGHQGKNSQVQSNLMRSMFLPKKASTEPLANKGSQGLPLLAKPKTLLTLPATRNRESASQLHPLTLSLKTPIPLVATSLKPEKNPTHALSSPQDDKLTIDGSGLAEAESKPANDSQDSCRELSSAVEDIFASVTDTPEDFPLDNSMEIIMEHPEDASTEALLNVPSPGSPGRAPSLLMRPPTGFGDDSLSSCSSPDKEYQPIVAGLQRERAASESSSSLNLSDTSDHVSEEDFQPVSPLPSDTPLTPFPETFSNLNTTNSNSNDTAQLRLFQRGHSLDDSAIQGRKVIRANLAAFNFDQDSSDEEILPSHVCLNRHKTCNSDSKAPLKSDQVSAKQKSSLTPEVITRAERSKANNSSKEAQLDEKLESPTSHPIHKLDKSDSSGSDSVAPTSPRLPPDGHESPEQISKCPSAGNSPSSSPTVTDKTGSDTLLEKTPTPTVTEVVQSTHAVETAKPIEVGKELASSPETLVSPPDKSFTSVNLLNAQKEDQNETTPTSVKERASIFGPVVHRRTPAGSPKSPVALFEIDSKDVKDPSVPEQKTGSTCMSLASMEQDSEPSQDSANSGGGHVTHKVKAGSDSEDGTDDPPPLPGSPPPLPNSPPPTDQELDDLSSDLQSEESTSESFGDRGLLNPPSPVLMSSALLPSSAHLSPGVMSNLRSSTPKRSGNPSNASEEVITPNQIQETEARPSLVLSPAETDPSTEASTSTIRENLPVAKPRSSKVKLSAGDFGLTKQENQDELALEGDESSTKAAKIKLSAASPDFDFDREDVSSPIEEPLPSENSADKEESVPKMEKSSPASYLSKPISLQPSELSKNLVVPPLRASQSPKKPSILDTVGPKPVAASKLKGLSVPKKLSGSSTATSSTQGGLPKIGSSPISPKSMPILLSTKAGSQGTAGPAGAKLTIKKFPWDKEVSGSEPKADESGLNQLGNKVGSNSTLKPLPSQKPPSISPKPQPRPKMAEFDSASKSTLKQGMLSVSSALTSPVLVQNQSKGAPALLSTDPPPLPESSPPRSSTPSSAQKKLDKEADDPAPALPSIPPPPSVGNSPKLDESIDSQDDPDEGVLEIKIVRNPGEKLGLSIEGGSDTPKSCVYIQAIAPGSASHRSSRLRAGDQLLDVNGNCMVGITHGQAMNLLETAPSSVTLVVARKKPEETSFASDNSDEDIADLATELAQAVTMEGAHSDDDLESVKLSQGRGKLYSDEPDVFSGSKTSTPVSPGPPYSPYSDGSLSPGKAVFPKLSTDGDEPDSTNVVMRKHISARAKRNFSAERDPRGILERSWSESSNSTVLLSTSELERLIEDANESLDDMVDSDVSVVILHKEHETQGLGLTVSGGIDQEKKEIMVHRVIPNGLADRSGRIQRGDRVLSVNGRVLKDATHSELLEILKSKRQDVVLVVARNQALEEEEETVGSEVTDIEMAKGPAGLGFSVEGGKSSPKGDLPITVKKIFTGGVAYRGGQLHVGDEILEVNGRKLAAMTHFDAWTFLKSLPVGIVKMKIRPAEKVE</sequence>
<dbReference type="GeneID" id="110989876"/>
<feature type="region of interest" description="Disordered" evidence="1">
    <location>
        <begin position="1909"/>
        <end position="2565"/>
    </location>
</feature>
<dbReference type="CDD" id="cd06758">
    <property type="entry name" value="PDZ2_PDZD2-like"/>
    <property type="match status" value="1"/>
</dbReference>
<feature type="region of interest" description="Disordered" evidence="1">
    <location>
        <begin position="2580"/>
        <end position="2653"/>
    </location>
</feature>
<feature type="compositionally biased region" description="Basic and acidic residues" evidence="1">
    <location>
        <begin position="1543"/>
        <end position="1553"/>
    </location>
</feature>
<dbReference type="CTD" id="23037"/>
<evidence type="ECO:0000256" key="1">
    <source>
        <dbReference type="SAM" id="MobiDB-lite"/>
    </source>
</evidence>
<dbReference type="CDD" id="cd00136">
    <property type="entry name" value="PDZ_canonical"/>
    <property type="match status" value="3"/>
</dbReference>
<feature type="compositionally biased region" description="Low complexity" evidence="1">
    <location>
        <begin position="493"/>
        <end position="515"/>
    </location>
</feature>
<feature type="compositionally biased region" description="Polar residues" evidence="1">
    <location>
        <begin position="2290"/>
        <end position="2301"/>
    </location>
</feature>
<dbReference type="InterPro" id="IPR036034">
    <property type="entry name" value="PDZ_sf"/>
</dbReference>
<proteinExistence type="predicted"/>
<name>A0A8B7ZXI0_ACAPL</name>
<protein>
    <submittedName>
        <fullName evidence="4">PDZ domain-containing protein 2-like isoform X1</fullName>
    </submittedName>
</protein>
<feature type="compositionally biased region" description="Basic and acidic residues" evidence="1">
    <location>
        <begin position="2501"/>
        <end position="2516"/>
    </location>
</feature>
<evidence type="ECO:0000313" key="4">
    <source>
        <dbReference type="RefSeq" id="XP_022110253.1"/>
    </source>
</evidence>
<feature type="region of interest" description="Disordered" evidence="1">
    <location>
        <begin position="1669"/>
        <end position="1714"/>
    </location>
</feature>
<feature type="compositionally biased region" description="Basic and acidic residues" evidence="1">
    <location>
        <begin position="1583"/>
        <end position="1595"/>
    </location>
</feature>
<dbReference type="RefSeq" id="XP_022110253.1">
    <property type="nucleotide sequence ID" value="XM_022254561.1"/>
</dbReference>
<feature type="compositionally biased region" description="Polar residues" evidence="1">
    <location>
        <begin position="2518"/>
        <end position="2529"/>
    </location>
</feature>
<feature type="compositionally biased region" description="Polar residues" evidence="1">
    <location>
        <begin position="2248"/>
        <end position="2275"/>
    </location>
</feature>
<accession>A0A8B7ZXI0</accession>
<feature type="domain" description="PDZ" evidence="2">
    <location>
        <begin position="3009"/>
        <end position="3081"/>
    </location>
</feature>
<feature type="compositionally biased region" description="Polar residues" evidence="1">
    <location>
        <begin position="858"/>
        <end position="874"/>
    </location>
</feature>
<feature type="compositionally biased region" description="Low complexity" evidence="1">
    <location>
        <begin position="970"/>
        <end position="983"/>
    </location>
</feature>
<feature type="compositionally biased region" description="Low complexity" evidence="1">
    <location>
        <begin position="1804"/>
        <end position="1814"/>
    </location>
</feature>
<feature type="domain" description="PDZ" evidence="2">
    <location>
        <begin position="601"/>
        <end position="688"/>
    </location>
</feature>
<feature type="compositionally biased region" description="Pro residues" evidence="1">
    <location>
        <begin position="2177"/>
        <end position="2195"/>
    </location>
</feature>
<organism evidence="3 4">
    <name type="scientific">Acanthaster planci</name>
    <name type="common">Crown-of-thorns starfish</name>
    <dbReference type="NCBI Taxonomy" id="133434"/>
    <lineage>
        <taxon>Eukaryota</taxon>
        <taxon>Metazoa</taxon>
        <taxon>Echinodermata</taxon>
        <taxon>Eleutherozoa</taxon>
        <taxon>Asterozoa</taxon>
        <taxon>Asteroidea</taxon>
        <taxon>Valvatacea</taxon>
        <taxon>Valvatida</taxon>
        <taxon>Acanthasteridae</taxon>
        <taxon>Acanthaster</taxon>
    </lineage>
</organism>
<reference evidence="4" key="1">
    <citation type="submission" date="2025-08" db="UniProtKB">
        <authorList>
            <consortium name="RefSeq"/>
        </authorList>
    </citation>
    <scope>IDENTIFICATION</scope>
</reference>
<dbReference type="SUPFAM" id="SSF50156">
    <property type="entry name" value="PDZ domain-like"/>
    <property type="match status" value="8"/>
</dbReference>
<feature type="region of interest" description="Disordered" evidence="1">
    <location>
        <begin position="290"/>
        <end position="368"/>
    </location>
</feature>
<feature type="compositionally biased region" description="Polar residues" evidence="1">
    <location>
        <begin position="989"/>
        <end position="1001"/>
    </location>
</feature>
<feature type="region of interest" description="Disordered" evidence="1">
    <location>
        <begin position="956"/>
        <end position="1031"/>
    </location>
</feature>
<feature type="compositionally biased region" description="Low complexity" evidence="1">
    <location>
        <begin position="2024"/>
        <end position="2034"/>
    </location>
</feature>
<feature type="compositionally biased region" description="Polar residues" evidence="1">
    <location>
        <begin position="2130"/>
        <end position="2155"/>
    </location>
</feature>
<dbReference type="Proteomes" id="UP000694845">
    <property type="component" value="Unplaced"/>
</dbReference>
<dbReference type="PANTHER" id="PTHR11324:SF16">
    <property type="entry name" value="PDZ DOMAIN-CONTAINING PROTEIN 2"/>
    <property type="match status" value="1"/>
</dbReference>
<feature type="domain" description="PDZ" evidence="2">
    <location>
        <begin position="2659"/>
        <end position="2743"/>
    </location>
</feature>
<evidence type="ECO:0000313" key="3">
    <source>
        <dbReference type="Proteomes" id="UP000694845"/>
    </source>
</evidence>
<dbReference type="PROSITE" id="PS50106">
    <property type="entry name" value="PDZ"/>
    <property type="match status" value="8"/>
</dbReference>
<feature type="domain" description="PDZ" evidence="2">
    <location>
        <begin position="392"/>
        <end position="479"/>
    </location>
</feature>
<feature type="region of interest" description="Disordered" evidence="1">
    <location>
        <begin position="692"/>
        <end position="734"/>
    </location>
</feature>
<feature type="domain" description="PDZ" evidence="2">
    <location>
        <begin position="748"/>
        <end position="820"/>
    </location>
</feature>
<dbReference type="CDD" id="cd06763">
    <property type="entry name" value="PDZ7_PDZD2-PDZ4_hPro-IL-16-like"/>
    <property type="match status" value="1"/>
</dbReference>
<feature type="compositionally biased region" description="Acidic residues" evidence="1">
    <location>
        <begin position="2329"/>
        <end position="2338"/>
    </location>
</feature>
<feature type="compositionally biased region" description="Basic and acidic residues" evidence="1">
    <location>
        <begin position="2118"/>
        <end position="2127"/>
    </location>
</feature>
<feature type="region of interest" description="Disordered" evidence="1">
    <location>
        <begin position="482"/>
        <end position="540"/>
    </location>
</feature>
<feature type="compositionally biased region" description="Polar residues" evidence="1">
    <location>
        <begin position="1921"/>
        <end position="1932"/>
    </location>
</feature>
<feature type="region of interest" description="Disordered" evidence="1">
    <location>
        <begin position="1756"/>
        <end position="1835"/>
    </location>
</feature>
<feature type="compositionally biased region" description="Low complexity" evidence="1">
    <location>
        <begin position="2449"/>
        <end position="2480"/>
    </location>
</feature>
<dbReference type="Gene3D" id="2.30.42.10">
    <property type="match status" value="8"/>
</dbReference>
<keyword evidence="3" id="KW-1185">Reference proteome</keyword>
<feature type="compositionally biased region" description="Acidic residues" evidence="1">
    <location>
        <begin position="1333"/>
        <end position="1348"/>
    </location>
</feature>
<feature type="compositionally biased region" description="Low complexity" evidence="1">
    <location>
        <begin position="2228"/>
        <end position="2243"/>
    </location>
</feature>
<dbReference type="PANTHER" id="PTHR11324">
    <property type="entry name" value="IL16-RELATED"/>
    <property type="match status" value="1"/>
</dbReference>
<feature type="region of interest" description="Disordered" evidence="1">
    <location>
        <begin position="552"/>
        <end position="592"/>
    </location>
</feature>
<feature type="compositionally biased region" description="Basic and acidic residues" evidence="1">
    <location>
        <begin position="552"/>
        <end position="561"/>
    </location>
</feature>